<reference evidence="1" key="1">
    <citation type="journal article" date="2015" name="Nature">
        <title>Complex archaea that bridge the gap between prokaryotes and eukaryotes.</title>
        <authorList>
            <person name="Spang A."/>
            <person name="Saw J.H."/>
            <person name="Jorgensen S.L."/>
            <person name="Zaremba-Niedzwiedzka K."/>
            <person name="Martijn J."/>
            <person name="Lind A.E."/>
            <person name="van Eijk R."/>
            <person name="Schleper C."/>
            <person name="Guy L."/>
            <person name="Ettema T.J."/>
        </authorList>
    </citation>
    <scope>NUCLEOTIDE SEQUENCE</scope>
</reference>
<sequence length="223" mass="24178">MSKASQIASKGRVGVPSAVEIASGGRILGIGNLLEVLAYWLTLPLRPIHLALNHRSIGLSLQAIALSLRVVARDAVANLFKKVLPTLPVIEELKLVDRSIVLSLLPRELSLEGDYSMSSNREFIESQDSNLEIGENEAVEFPFNIPESWQSDPHSPDTPTFVLENEAGDDVTGTFASGDPTVVAGKYTSPLLSGLTKGEVYKMICGWDDSPNTLEAFGWLRCT</sequence>
<dbReference type="EMBL" id="LAZR01001165">
    <property type="protein sequence ID" value="KKN49495.1"/>
    <property type="molecule type" value="Genomic_DNA"/>
</dbReference>
<gene>
    <name evidence="1" type="ORF">LCGC14_0642020</name>
</gene>
<protein>
    <submittedName>
        <fullName evidence="1">Uncharacterized protein</fullName>
    </submittedName>
</protein>
<evidence type="ECO:0000313" key="1">
    <source>
        <dbReference type="EMBL" id="KKN49495.1"/>
    </source>
</evidence>
<organism evidence="1">
    <name type="scientific">marine sediment metagenome</name>
    <dbReference type="NCBI Taxonomy" id="412755"/>
    <lineage>
        <taxon>unclassified sequences</taxon>
        <taxon>metagenomes</taxon>
        <taxon>ecological metagenomes</taxon>
    </lineage>
</organism>
<dbReference type="AlphaFoldDB" id="A0A0F9QYV1"/>
<accession>A0A0F9QYV1</accession>
<proteinExistence type="predicted"/>
<comment type="caution">
    <text evidence="1">The sequence shown here is derived from an EMBL/GenBank/DDBJ whole genome shotgun (WGS) entry which is preliminary data.</text>
</comment>
<name>A0A0F9QYV1_9ZZZZ</name>